<sequence length="107" mass="12085">MADVGLTKRDMDLFNRAPTDQELLKLSKCVARWWELAKELGLSDAKIAQIKADHNLSVVEQCYQALKAWKNDQYGKDEGKLGRLVLACKEASVDQAEVEKIFNSTQD</sequence>
<evidence type="ECO:0000259" key="1">
    <source>
        <dbReference type="PROSITE" id="PS50017"/>
    </source>
</evidence>
<organism evidence="2 3">
    <name type="scientific">Potamilus streckersoni</name>
    <dbReference type="NCBI Taxonomy" id="2493646"/>
    <lineage>
        <taxon>Eukaryota</taxon>
        <taxon>Metazoa</taxon>
        <taxon>Spiralia</taxon>
        <taxon>Lophotrochozoa</taxon>
        <taxon>Mollusca</taxon>
        <taxon>Bivalvia</taxon>
        <taxon>Autobranchia</taxon>
        <taxon>Heteroconchia</taxon>
        <taxon>Palaeoheterodonta</taxon>
        <taxon>Unionida</taxon>
        <taxon>Unionoidea</taxon>
        <taxon>Unionidae</taxon>
        <taxon>Ambleminae</taxon>
        <taxon>Lampsilini</taxon>
        <taxon>Potamilus</taxon>
    </lineage>
</organism>
<dbReference type="InterPro" id="IPR011029">
    <property type="entry name" value="DEATH-like_dom_sf"/>
</dbReference>
<dbReference type="PROSITE" id="PS50017">
    <property type="entry name" value="DEATH_DOMAIN"/>
    <property type="match status" value="1"/>
</dbReference>
<evidence type="ECO:0000313" key="2">
    <source>
        <dbReference type="EMBL" id="KAK3607203.1"/>
    </source>
</evidence>
<accession>A0AAE0TC39</accession>
<feature type="domain" description="Death" evidence="1">
    <location>
        <begin position="31"/>
        <end position="92"/>
    </location>
</feature>
<name>A0AAE0TC39_9BIVA</name>
<proteinExistence type="predicted"/>
<dbReference type="Proteomes" id="UP001195483">
    <property type="component" value="Unassembled WGS sequence"/>
</dbReference>
<dbReference type="InterPro" id="IPR000488">
    <property type="entry name" value="Death_dom"/>
</dbReference>
<dbReference type="AlphaFoldDB" id="A0AAE0TC39"/>
<comment type="caution">
    <text evidence="2">The sequence shown here is derived from an EMBL/GenBank/DDBJ whole genome shotgun (WGS) entry which is preliminary data.</text>
</comment>
<dbReference type="Pfam" id="PF00531">
    <property type="entry name" value="Death"/>
    <property type="match status" value="1"/>
</dbReference>
<gene>
    <name evidence="2" type="ORF">CHS0354_008888</name>
</gene>
<dbReference type="Gene3D" id="1.10.533.10">
    <property type="entry name" value="Death Domain, Fas"/>
    <property type="match status" value="1"/>
</dbReference>
<dbReference type="SUPFAM" id="SSF47986">
    <property type="entry name" value="DEATH domain"/>
    <property type="match status" value="1"/>
</dbReference>
<reference evidence="2" key="2">
    <citation type="journal article" date="2021" name="Genome Biol. Evol.">
        <title>Developing a high-quality reference genome for a parasitic bivalve with doubly uniparental inheritance (Bivalvia: Unionida).</title>
        <authorList>
            <person name="Smith C.H."/>
        </authorList>
    </citation>
    <scope>NUCLEOTIDE SEQUENCE</scope>
    <source>
        <strain evidence="2">CHS0354</strain>
        <tissue evidence="2">Mantle</tissue>
    </source>
</reference>
<dbReference type="GO" id="GO:0007165">
    <property type="term" value="P:signal transduction"/>
    <property type="evidence" value="ECO:0007669"/>
    <property type="project" value="InterPro"/>
</dbReference>
<dbReference type="EMBL" id="JAEAOA010000583">
    <property type="protein sequence ID" value="KAK3607203.1"/>
    <property type="molecule type" value="Genomic_DNA"/>
</dbReference>
<reference evidence="2" key="1">
    <citation type="journal article" date="2021" name="Genome Biol. Evol.">
        <title>A High-Quality Reference Genome for a Parasitic Bivalve with Doubly Uniparental Inheritance (Bivalvia: Unionida).</title>
        <authorList>
            <person name="Smith C.H."/>
        </authorList>
    </citation>
    <scope>NUCLEOTIDE SEQUENCE</scope>
    <source>
        <strain evidence="2">CHS0354</strain>
    </source>
</reference>
<evidence type="ECO:0000313" key="3">
    <source>
        <dbReference type="Proteomes" id="UP001195483"/>
    </source>
</evidence>
<protein>
    <recommendedName>
        <fullName evidence="1">Death domain-containing protein</fullName>
    </recommendedName>
</protein>
<dbReference type="CDD" id="cd01670">
    <property type="entry name" value="Death"/>
    <property type="match status" value="1"/>
</dbReference>
<reference evidence="2" key="3">
    <citation type="submission" date="2023-05" db="EMBL/GenBank/DDBJ databases">
        <authorList>
            <person name="Smith C.H."/>
        </authorList>
    </citation>
    <scope>NUCLEOTIDE SEQUENCE</scope>
    <source>
        <strain evidence="2">CHS0354</strain>
        <tissue evidence="2">Mantle</tissue>
    </source>
</reference>
<keyword evidence="3" id="KW-1185">Reference proteome</keyword>